<gene>
    <name evidence="2" type="ORF">NE579_17205</name>
</gene>
<evidence type="ECO:0000313" key="2">
    <source>
        <dbReference type="EMBL" id="MCQ4772129.1"/>
    </source>
</evidence>
<name>A0AAW5JY01_9FIRM</name>
<feature type="non-terminal residue" evidence="2">
    <location>
        <position position="87"/>
    </location>
</feature>
<reference evidence="2" key="1">
    <citation type="submission" date="2022-06" db="EMBL/GenBank/DDBJ databases">
        <title>Isolation of gut microbiota from human fecal samples.</title>
        <authorList>
            <person name="Pamer E.G."/>
            <person name="Barat B."/>
            <person name="Waligurski E."/>
            <person name="Medina S."/>
            <person name="Paddock L."/>
            <person name="Mostad J."/>
        </authorList>
    </citation>
    <scope>NUCLEOTIDE SEQUENCE</scope>
    <source>
        <strain evidence="2">DFI.9.91</strain>
    </source>
</reference>
<sequence>GGPVFYLRPAKINSAGLRRLRGGVLCTLVIGSASAQKQIHILNCQARLKRQVDPVPAVPHGMDIPRGPRILSAPGENQFRRAAPLAR</sequence>
<dbReference type="AlphaFoldDB" id="A0AAW5JY01"/>
<feature type="non-terminal residue" evidence="2">
    <location>
        <position position="1"/>
    </location>
</feature>
<protein>
    <submittedName>
        <fullName evidence="2">Uncharacterized protein</fullName>
    </submittedName>
</protein>
<dbReference type="EMBL" id="JANFYS010000427">
    <property type="protein sequence ID" value="MCQ4772129.1"/>
    <property type="molecule type" value="Genomic_DNA"/>
</dbReference>
<accession>A0AAW5JY01</accession>
<organism evidence="2 3">
    <name type="scientific">Intestinimonas massiliensis</name>
    <name type="common">ex Afouda et al. 2020</name>
    <dbReference type="NCBI Taxonomy" id="1673721"/>
    <lineage>
        <taxon>Bacteria</taxon>
        <taxon>Bacillati</taxon>
        <taxon>Bacillota</taxon>
        <taxon>Clostridia</taxon>
        <taxon>Eubacteriales</taxon>
        <taxon>Intestinimonas</taxon>
    </lineage>
</organism>
<proteinExistence type="predicted"/>
<evidence type="ECO:0000256" key="1">
    <source>
        <dbReference type="SAM" id="MobiDB-lite"/>
    </source>
</evidence>
<feature type="region of interest" description="Disordered" evidence="1">
    <location>
        <begin position="57"/>
        <end position="87"/>
    </location>
</feature>
<comment type="caution">
    <text evidence="2">The sequence shown here is derived from an EMBL/GenBank/DDBJ whole genome shotgun (WGS) entry which is preliminary data.</text>
</comment>
<evidence type="ECO:0000313" key="3">
    <source>
        <dbReference type="Proteomes" id="UP001204562"/>
    </source>
</evidence>
<dbReference type="RefSeq" id="WP_256305078.1">
    <property type="nucleotide sequence ID" value="NZ_JANFYS010000427.1"/>
</dbReference>
<dbReference type="Proteomes" id="UP001204562">
    <property type="component" value="Unassembled WGS sequence"/>
</dbReference>